<dbReference type="Proteomes" id="UP000414364">
    <property type="component" value="Unassembled WGS sequence"/>
</dbReference>
<name>A0A5P0ZSB2_9LACO</name>
<comment type="caution">
    <text evidence="1">The sequence shown here is derived from an EMBL/GenBank/DDBJ whole genome shotgun (WGS) entry which is preliminary data.</text>
</comment>
<evidence type="ECO:0000313" key="2">
    <source>
        <dbReference type="Proteomes" id="UP000414364"/>
    </source>
</evidence>
<dbReference type="RefSeq" id="WP_153386876.1">
    <property type="nucleotide sequence ID" value="NZ_VDFP01000065.1"/>
</dbReference>
<sequence>MSDLFNSTFTITIGFRTLNHINSYLANLPKNQELIREEAFDLQIAQKVIPKIRGNSEELEKIFDEENGIFKILSKNQFKITNKILNKKKKELDIYGYTY</sequence>
<gene>
    <name evidence="1" type="ORF">FHL06_12315</name>
</gene>
<organism evidence="1 2">
    <name type="scientific">Companilactobacillus halodurans</name>
    <dbReference type="NCBI Taxonomy" id="2584183"/>
    <lineage>
        <taxon>Bacteria</taxon>
        <taxon>Bacillati</taxon>
        <taxon>Bacillota</taxon>
        <taxon>Bacilli</taxon>
        <taxon>Lactobacillales</taxon>
        <taxon>Lactobacillaceae</taxon>
        <taxon>Companilactobacillus</taxon>
    </lineage>
</organism>
<dbReference type="AlphaFoldDB" id="A0A5P0ZSB2"/>
<proteinExistence type="predicted"/>
<protein>
    <submittedName>
        <fullName evidence="1">Uncharacterized protein</fullName>
    </submittedName>
</protein>
<dbReference type="EMBL" id="VDFP01000065">
    <property type="protein sequence ID" value="MQS77104.1"/>
    <property type="molecule type" value="Genomic_DNA"/>
</dbReference>
<accession>A0A5P0ZSB2</accession>
<reference evidence="1 2" key="1">
    <citation type="journal article" date="2019" name="Syst. Appl. Microbiol.">
        <title>Polyphasic characterization of two novel Lactobacillus spp. isolated from blown salami packages: Description of Lactobacillus halodurans sp. nov. and Lactobacillus salsicarnum sp. nov.</title>
        <authorList>
            <person name="Schuster J.A."/>
            <person name="Klingl A."/>
            <person name="Vogel R.F."/>
            <person name="Ehrmann M.A."/>
        </authorList>
    </citation>
    <scope>NUCLEOTIDE SEQUENCE [LARGE SCALE GENOMIC DNA]</scope>
    <source>
        <strain evidence="1 2">TMW 1.2172</strain>
    </source>
</reference>
<evidence type="ECO:0000313" key="1">
    <source>
        <dbReference type="EMBL" id="MQS77104.1"/>
    </source>
</evidence>